<dbReference type="OrthoDB" id="9788263at2"/>
<dbReference type="EMBL" id="FPBV01000009">
    <property type="protein sequence ID" value="SFU82793.1"/>
    <property type="molecule type" value="Genomic_DNA"/>
</dbReference>
<dbReference type="InterPro" id="IPR000086">
    <property type="entry name" value="NUDIX_hydrolase_dom"/>
</dbReference>
<keyword evidence="3" id="KW-0479">Metal-binding</keyword>
<dbReference type="CDD" id="cd18870">
    <property type="entry name" value="NUDIX_AcylCoAdiphos_Nudt19"/>
    <property type="match status" value="1"/>
</dbReference>
<proteinExistence type="predicted"/>
<evidence type="ECO:0000313" key="10">
    <source>
        <dbReference type="Proteomes" id="UP000183508"/>
    </source>
</evidence>
<accession>A0A1I7JCC3</accession>
<dbReference type="InterPro" id="IPR039121">
    <property type="entry name" value="NUDT19"/>
</dbReference>
<evidence type="ECO:0000256" key="7">
    <source>
        <dbReference type="SAM" id="MobiDB-lite"/>
    </source>
</evidence>
<reference evidence="10" key="1">
    <citation type="submission" date="2016-10" db="EMBL/GenBank/DDBJ databases">
        <authorList>
            <person name="Varghese N."/>
        </authorList>
    </citation>
    <scope>NUCLEOTIDE SEQUENCE [LARGE SCALE GENOMIC DNA]</scope>
    <source>
        <strain evidence="10">DSM 17980</strain>
    </source>
</reference>
<dbReference type="PANTHER" id="PTHR12318:SF0">
    <property type="entry name" value="ACYL-COENZYME A DIPHOSPHATASE NUDT19"/>
    <property type="match status" value="1"/>
</dbReference>
<name>A0A1I7JCC3_9BACL</name>
<keyword evidence="5" id="KW-0460">Magnesium</keyword>
<dbReference type="STRING" id="392015.SAMN05421543_109100"/>
<keyword evidence="4" id="KW-0378">Hydrolase</keyword>
<evidence type="ECO:0000313" key="9">
    <source>
        <dbReference type="EMBL" id="SFU82793.1"/>
    </source>
</evidence>
<keyword evidence="6" id="KW-0464">Manganese</keyword>
<dbReference type="SUPFAM" id="SSF55811">
    <property type="entry name" value="Nudix"/>
    <property type="match status" value="1"/>
</dbReference>
<dbReference type="GO" id="GO:0046872">
    <property type="term" value="F:metal ion binding"/>
    <property type="evidence" value="ECO:0007669"/>
    <property type="project" value="UniProtKB-KW"/>
</dbReference>
<feature type="region of interest" description="Disordered" evidence="7">
    <location>
        <begin position="1"/>
        <end position="27"/>
    </location>
</feature>
<dbReference type="GO" id="GO:0016818">
    <property type="term" value="F:hydrolase activity, acting on acid anhydrides, in phosphorus-containing anhydrides"/>
    <property type="evidence" value="ECO:0007669"/>
    <property type="project" value="InterPro"/>
</dbReference>
<evidence type="ECO:0000256" key="5">
    <source>
        <dbReference type="ARBA" id="ARBA00022842"/>
    </source>
</evidence>
<evidence type="ECO:0000259" key="8">
    <source>
        <dbReference type="PROSITE" id="PS51462"/>
    </source>
</evidence>
<comment type="cofactor">
    <cofactor evidence="1">
        <name>Mn(2+)</name>
        <dbReference type="ChEBI" id="CHEBI:29035"/>
    </cofactor>
</comment>
<evidence type="ECO:0000256" key="2">
    <source>
        <dbReference type="ARBA" id="ARBA00001946"/>
    </source>
</evidence>
<evidence type="ECO:0000256" key="4">
    <source>
        <dbReference type="ARBA" id="ARBA00022801"/>
    </source>
</evidence>
<evidence type="ECO:0000256" key="6">
    <source>
        <dbReference type="ARBA" id="ARBA00023211"/>
    </source>
</evidence>
<evidence type="ECO:0000256" key="3">
    <source>
        <dbReference type="ARBA" id="ARBA00022723"/>
    </source>
</evidence>
<dbReference type="AlphaFoldDB" id="A0A1I7JCC3"/>
<sequence>MAQEEERPETPGRPVEEPAAVKRHSGGAVPRPAATLMLVRDGACGIEVLAVRRARAMRFLPGHLAFPGGALDAEDDTPPEGACLGQVQGPELPRTAYAIAAVRECAEETGWVCAAVTPEGSGCVPLPSAQREALLQHRITFWDALRALRARIDLSRLRYVGHWVTPADQPVRFDTRFFVGMAADRLVPSPHAAEHDWVGWRPAAHLLVALQRGEAQAVRPTRAMLQGIAACRSAQEAFNTLWVPGPGC</sequence>
<protein>
    <recommendedName>
        <fullName evidence="8">Nudix hydrolase domain-containing protein</fullName>
    </recommendedName>
</protein>
<dbReference type="PROSITE" id="PS51462">
    <property type="entry name" value="NUDIX"/>
    <property type="match status" value="1"/>
</dbReference>
<dbReference type="Proteomes" id="UP000183508">
    <property type="component" value="Unassembled WGS sequence"/>
</dbReference>
<dbReference type="Gene3D" id="3.90.79.10">
    <property type="entry name" value="Nucleoside Triphosphate Pyrophosphohydrolase"/>
    <property type="match status" value="1"/>
</dbReference>
<evidence type="ECO:0000256" key="1">
    <source>
        <dbReference type="ARBA" id="ARBA00001936"/>
    </source>
</evidence>
<gene>
    <name evidence="9" type="ORF">SAMN05421543_109100</name>
</gene>
<keyword evidence="10" id="KW-1185">Reference proteome</keyword>
<dbReference type="InterPro" id="IPR015797">
    <property type="entry name" value="NUDIX_hydrolase-like_dom_sf"/>
</dbReference>
<comment type="cofactor">
    <cofactor evidence="2">
        <name>Mg(2+)</name>
        <dbReference type="ChEBI" id="CHEBI:18420"/>
    </cofactor>
</comment>
<feature type="compositionally biased region" description="Basic and acidic residues" evidence="7">
    <location>
        <begin position="1"/>
        <end position="20"/>
    </location>
</feature>
<dbReference type="PANTHER" id="PTHR12318">
    <property type="entry name" value="TESTOSTERONE-REGULATED PROTEIN RP2"/>
    <property type="match status" value="1"/>
</dbReference>
<feature type="domain" description="Nudix hydrolase" evidence="8">
    <location>
        <begin position="29"/>
        <end position="223"/>
    </location>
</feature>
<dbReference type="RefSeq" id="WP_083430354.1">
    <property type="nucleotide sequence ID" value="NZ_FPBV01000009.1"/>
</dbReference>
<organism evidence="9 10">
    <name type="scientific">Alicyclobacillus macrosporangiidus</name>
    <dbReference type="NCBI Taxonomy" id="392015"/>
    <lineage>
        <taxon>Bacteria</taxon>
        <taxon>Bacillati</taxon>
        <taxon>Bacillota</taxon>
        <taxon>Bacilli</taxon>
        <taxon>Bacillales</taxon>
        <taxon>Alicyclobacillaceae</taxon>
        <taxon>Alicyclobacillus</taxon>
    </lineage>
</organism>